<name>A0A8J7KZU1_9FIRM</name>
<gene>
    <name evidence="3" type="ORF">I5677_08705</name>
</gene>
<dbReference type="Gene3D" id="3.10.350.10">
    <property type="entry name" value="LysM domain"/>
    <property type="match status" value="1"/>
</dbReference>
<sequence length="117" mass="13491">MNNAEKFLGIRFYETKLNKKKIWLIGFGILIAVLIFSLYFFSKTVTAQRDTDRIKMVTSIEVKQGDSLWSIAASFMTEEYNDIHDYIEEIKSSNGLLTDTIRAGNYIIVPYYADASR</sequence>
<keyword evidence="4" id="KW-1185">Reference proteome</keyword>
<proteinExistence type="predicted"/>
<feature type="transmembrane region" description="Helical" evidence="1">
    <location>
        <begin position="21"/>
        <end position="41"/>
    </location>
</feature>
<keyword evidence="1" id="KW-0812">Transmembrane</keyword>
<keyword evidence="1" id="KW-0472">Membrane</keyword>
<evidence type="ECO:0000259" key="2">
    <source>
        <dbReference type="PROSITE" id="PS51782"/>
    </source>
</evidence>
<dbReference type="EMBL" id="JAEAGR010000007">
    <property type="protein sequence ID" value="MBH1940968.1"/>
    <property type="molecule type" value="Genomic_DNA"/>
</dbReference>
<keyword evidence="1" id="KW-1133">Transmembrane helix</keyword>
<dbReference type="PROSITE" id="PS51782">
    <property type="entry name" value="LYSM"/>
    <property type="match status" value="1"/>
</dbReference>
<evidence type="ECO:0000256" key="1">
    <source>
        <dbReference type="SAM" id="Phobius"/>
    </source>
</evidence>
<organism evidence="3 4">
    <name type="scientific">Mobilitalea sibirica</name>
    <dbReference type="NCBI Taxonomy" id="1462919"/>
    <lineage>
        <taxon>Bacteria</taxon>
        <taxon>Bacillati</taxon>
        <taxon>Bacillota</taxon>
        <taxon>Clostridia</taxon>
        <taxon>Lachnospirales</taxon>
        <taxon>Lachnospiraceae</taxon>
        <taxon>Mobilitalea</taxon>
    </lineage>
</organism>
<comment type="caution">
    <text evidence="3">The sequence shown here is derived from an EMBL/GenBank/DDBJ whole genome shotgun (WGS) entry which is preliminary data.</text>
</comment>
<protein>
    <submittedName>
        <fullName evidence="3">LysM peptidoglycan-binding domain-containing protein</fullName>
    </submittedName>
</protein>
<evidence type="ECO:0000313" key="3">
    <source>
        <dbReference type="EMBL" id="MBH1940968.1"/>
    </source>
</evidence>
<feature type="domain" description="LysM" evidence="2">
    <location>
        <begin position="58"/>
        <end position="109"/>
    </location>
</feature>
<reference evidence="3" key="1">
    <citation type="submission" date="2020-12" db="EMBL/GenBank/DDBJ databases">
        <title>M. sibirica DSM 26468T genome.</title>
        <authorList>
            <person name="Thieme N."/>
            <person name="Rettenmaier R."/>
            <person name="Zverlov V."/>
            <person name="Liebl W."/>
        </authorList>
    </citation>
    <scope>NUCLEOTIDE SEQUENCE</scope>
    <source>
        <strain evidence="3">DSM 26468</strain>
    </source>
</reference>
<accession>A0A8J7KZU1</accession>
<dbReference type="CDD" id="cd00118">
    <property type="entry name" value="LysM"/>
    <property type="match status" value="1"/>
</dbReference>
<dbReference type="SUPFAM" id="SSF54106">
    <property type="entry name" value="LysM domain"/>
    <property type="match status" value="1"/>
</dbReference>
<dbReference type="SMART" id="SM00257">
    <property type="entry name" value="LysM"/>
    <property type="match status" value="1"/>
</dbReference>
<dbReference type="Proteomes" id="UP000623269">
    <property type="component" value="Unassembled WGS sequence"/>
</dbReference>
<evidence type="ECO:0000313" key="4">
    <source>
        <dbReference type="Proteomes" id="UP000623269"/>
    </source>
</evidence>
<dbReference type="Pfam" id="PF01476">
    <property type="entry name" value="LysM"/>
    <property type="match status" value="1"/>
</dbReference>
<dbReference type="InterPro" id="IPR036779">
    <property type="entry name" value="LysM_dom_sf"/>
</dbReference>
<dbReference type="AlphaFoldDB" id="A0A8J7KZU1"/>
<dbReference type="InterPro" id="IPR018392">
    <property type="entry name" value="LysM"/>
</dbReference>
<dbReference type="RefSeq" id="WP_197661189.1">
    <property type="nucleotide sequence ID" value="NZ_JAEAGR010000007.1"/>
</dbReference>